<comment type="catalytic activity">
    <reaction evidence="8">
        <text>RNA(n) + a ribonucleoside 5'-triphosphate = RNA(n+1) + diphosphate</text>
        <dbReference type="Rhea" id="RHEA:21248"/>
        <dbReference type="Rhea" id="RHEA-COMP:14527"/>
        <dbReference type="Rhea" id="RHEA-COMP:17342"/>
        <dbReference type="ChEBI" id="CHEBI:33019"/>
        <dbReference type="ChEBI" id="CHEBI:61557"/>
        <dbReference type="ChEBI" id="CHEBI:140395"/>
        <dbReference type="EC" id="2.7.7.48"/>
    </reaction>
</comment>
<evidence type="ECO:0000313" key="12">
    <source>
        <dbReference type="Proteomes" id="UP000683232"/>
    </source>
</evidence>
<evidence type="ECO:0000256" key="9">
    <source>
        <dbReference type="PIRSR" id="PIRSR605093-1"/>
    </source>
</evidence>
<proteinExistence type="predicted"/>
<dbReference type="GO" id="GO:0000166">
    <property type="term" value="F:nucleotide binding"/>
    <property type="evidence" value="ECO:0007669"/>
    <property type="project" value="UniProtKB-KW"/>
</dbReference>
<evidence type="ECO:0000256" key="3">
    <source>
        <dbReference type="ARBA" id="ARBA00022679"/>
    </source>
</evidence>
<dbReference type="GO" id="GO:0003968">
    <property type="term" value="F:RNA-directed RNA polymerase activity"/>
    <property type="evidence" value="ECO:0007669"/>
    <property type="project" value="UniProtKB-KW"/>
</dbReference>
<dbReference type="GeneID" id="80398969"/>
<accession>A0A8S5L4K8</accession>
<keyword evidence="9" id="KW-0479">Metal-binding</keyword>
<feature type="binding site" evidence="9">
    <location>
        <position position="277"/>
    </location>
    <ligand>
        <name>Mg(2+)</name>
        <dbReference type="ChEBI" id="CHEBI:18420"/>
        <label>2</label>
    </ligand>
</feature>
<name>A0A8S5L4K8_9VIRU</name>
<evidence type="ECO:0000256" key="7">
    <source>
        <dbReference type="ARBA" id="ARBA00030248"/>
    </source>
</evidence>
<comment type="cofactor">
    <cofactor evidence="9">
        <name>Mg(2+)</name>
        <dbReference type="ChEBI" id="CHEBI:18420"/>
    </cofactor>
    <text evidence="9">Binds 2 Mg(2+) per subunit.</text>
</comment>
<feature type="domain" description="RdRp catalytic" evidence="10">
    <location>
        <begin position="262"/>
        <end position="394"/>
    </location>
</feature>
<dbReference type="EMBL" id="BK014082">
    <property type="protein sequence ID" value="DAD52364.1"/>
    <property type="molecule type" value="Genomic_RNA"/>
</dbReference>
<evidence type="ECO:0000256" key="6">
    <source>
        <dbReference type="ARBA" id="ARBA00022953"/>
    </source>
</evidence>
<gene>
    <name evidence="11" type="primary">SRR5466338_2_4</name>
</gene>
<evidence type="ECO:0000256" key="4">
    <source>
        <dbReference type="ARBA" id="ARBA00022695"/>
    </source>
</evidence>
<feature type="binding site" evidence="9">
    <location>
        <position position="363"/>
    </location>
    <ligand>
        <name>Mg(2+)</name>
        <dbReference type="ChEBI" id="CHEBI:18420"/>
        <label>2</label>
    </ligand>
</feature>
<keyword evidence="5" id="KW-0547">Nucleotide-binding</keyword>
<evidence type="ECO:0000256" key="5">
    <source>
        <dbReference type="ARBA" id="ARBA00022741"/>
    </source>
</evidence>
<evidence type="ECO:0000259" key="10">
    <source>
        <dbReference type="PROSITE" id="PS50522"/>
    </source>
</evidence>
<organism evidence="11 12">
    <name type="scientific">ssRNA phage SRR5466338_2</name>
    <dbReference type="NCBI Taxonomy" id="2786391"/>
    <lineage>
        <taxon>Viruses</taxon>
        <taxon>Riboviria</taxon>
        <taxon>Orthornavirae</taxon>
        <taxon>Lenarviricota</taxon>
        <taxon>Leviviricetes</taxon>
        <taxon>Norzivirales</taxon>
        <taxon>Fiersviridae</taxon>
        <taxon>Rusvolovirus</taxon>
        <taxon>Rusvolovirus asiadaptatum</taxon>
    </lineage>
</organism>
<evidence type="ECO:0000256" key="2">
    <source>
        <dbReference type="ARBA" id="ARBA00022484"/>
    </source>
</evidence>
<dbReference type="KEGG" id="vg:80398969"/>
<dbReference type="SUPFAM" id="SSF56672">
    <property type="entry name" value="DNA/RNA polymerases"/>
    <property type="match status" value="1"/>
</dbReference>
<dbReference type="PROSITE" id="PS50522">
    <property type="entry name" value="RDRP_PHAGE"/>
    <property type="match status" value="1"/>
</dbReference>
<evidence type="ECO:0000256" key="1">
    <source>
        <dbReference type="ARBA" id="ARBA00012494"/>
    </source>
</evidence>
<evidence type="ECO:0000256" key="8">
    <source>
        <dbReference type="ARBA" id="ARBA00048744"/>
    </source>
</evidence>
<keyword evidence="12" id="KW-1185">Reference proteome</keyword>
<dbReference type="GO" id="GO:0039694">
    <property type="term" value="P:viral RNA genome replication"/>
    <property type="evidence" value="ECO:0007669"/>
    <property type="project" value="InterPro"/>
</dbReference>
<evidence type="ECO:0000313" key="11">
    <source>
        <dbReference type="EMBL" id="DAD52364.1"/>
    </source>
</evidence>
<dbReference type="RefSeq" id="YP_010769840.1">
    <property type="nucleotide sequence ID" value="NC_074086.1"/>
</dbReference>
<keyword evidence="3" id="KW-0808">Transferase</keyword>
<protein>
    <recommendedName>
        <fullName evidence="1">RNA-directed RNA polymerase</fullName>
        <ecNumber evidence="1">2.7.7.48</ecNumber>
    </recommendedName>
    <alternativeName>
        <fullName evidence="7">RNA replicase beta chain</fullName>
    </alternativeName>
</protein>
<dbReference type="InterPro" id="IPR005093">
    <property type="entry name" value="RNArep_beta"/>
</dbReference>
<dbReference type="Proteomes" id="UP000683232">
    <property type="component" value="Segment"/>
</dbReference>
<keyword evidence="4" id="KW-0548">Nucleotidyltransferase</keyword>
<dbReference type="EC" id="2.7.7.48" evidence="1"/>
<sequence>MRKYQQLEVTKQIASALCVGVGSPYAKQQAKLLSDGNWLELFKASVDPAAYDNAHDFGGDYAVSNFIRKLMLPGDVQRLTHEAIARFKAGEERGLRVNQTLRSSTPLPSGVEGILLAARRKIVEVIGESPNMQTFAEHCGWGPGATATLKSAWCTVDRKILEPRISVTRRALPYMLAYVENAYAWSKARFHLDVEGPVTWLPGEFQIVESERFGTVDKDGTSRRTIGIQPTANLFLQKGVGGMLRPMLKHCGIDLASQARNRRLAQQAFFQGLATLDLRGASNSVFVEFVRSVIPPDWFTLMDDLRCHSIEIYGEVQNLQLFGAMGNGFTFELETLLFYALCWAVVRHEAGDNTTPIAVYGDDIIVHSSHYERLTQVLNTVGFEVNEQKSFSKGSFYESCGGHYFKGVDVTPPYQKEIITDSPGGIRCANRIFRWALRLGGGTFLDNRGRSAYNLACSLTRELHVMKYGFPLPTQPWWLEGDGGLVSCEVFHYDRDGIIRLPLFKSLLKRRQTRNESIYAEKLRTARDDLSLLDFEEEGHEVQIEASFLRMDTVPYRTRSGRVEVWREPGSEALMSRGLVTPRGVVDYVLRKQRIYCNTRAVPEWIA</sequence>
<reference evidence="11" key="1">
    <citation type="submission" date="2020-09" db="EMBL/GenBank/DDBJ databases">
        <title>Leviviricetes taxonomy.</title>
        <authorList>
            <person name="Stockdale S.R."/>
            <person name="Callanan J."/>
            <person name="Adriaenssens E.M."/>
            <person name="Kuhn J.H."/>
            <person name="Rumnieks J."/>
            <person name="Shkoporov A."/>
            <person name="Draper L.A."/>
            <person name="Ross P."/>
            <person name="Hill C."/>
        </authorList>
    </citation>
    <scope>NUCLEOTIDE SEQUENCE</scope>
</reference>
<dbReference type="InterPro" id="IPR007096">
    <property type="entry name" value="RNA-dir_Rpol_cat_phage"/>
</dbReference>
<keyword evidence="2 11" id="KW-0696">RNA-directed RNA polymerase</keyword>
<dbReference type="GO" id="GO:0046872">
    <property type="term" value="F:metal ion binding"/>
    <property type="evidence" value="ECO:0007669"/>
    <property type="project" value="UniProtKB-KW"/>
</dbReference>
<dbReference type="InterPro" id="IPR043502">
    <property type="entry name" value="DNA/RNA_pol_sf"/>
</dbReference>
<feature type="binding site" evidence="9">
    <location>
        <position position="362"/>
    </location>
    <ligand>
        <name>Mg(2+)</name>
        <dbReference type="ChEBI" id="CHEBI:18420"/>
        <label>2</label>
    </ligand>
</feature>
<keyword evidence="6" id="KW-0693">Viral RNA replication</keyword>
<dbReference type="Pfam" id="PF03431">
    <property type="entry name" value="RNA_replicase_B"/>
    <property type="match status" value="1"/>
</dbReference>
<keyword evidence="9" id="KW-0460">Magnesium</keyword>